<comment type="similarity">
    <text evidence="1 7">Belongs to the AB hydrolase superfamily. Lipase family.</text>
</comment>
<dbReference type="InterPro" id="IPR025483">
    <property type="entry name" value="Lipase_euk"/>
</dbReference>
<evidence type="ECO:0000256" key="1">
    <source>
        <dbReference type="ARBA" id="ARBA00010701"/>
    </source>
</evidence>
<dbReference type="Proteomes" id="UP000318571">
    <property type="component" value="Chromosome 3"/>
</dbReference>
<dbReference type="InterPro" id="IPR029058">
    <property type="entry name" value="AB_hydrolase_fold"/>
</dbReference>
<accession>A0A553P7D7</accession>
<dbReference type="PIRSF" id="PIRSF000862">
    <property type="entry name" value="Steryl_ester_lip"/>
    <property type="match status" value="1"/>
</dbReference>
<keyword evidence="12" id="KW-1185">Reference proteome</keyword>
<evidence type="ECO:0000256" key="8">
    <source>
        <dbReference type="PIRSR" id="PIRSR000862-1"/>
    </source>
</evidence>
<dbReference type="Pfam" id="PF04083">
    <property type="entry name" value="Abhydro_lipase"/>
    <property type="match status" value="1"/>
</dbReference>
<feature type="active site" description="Nucleophile" evidence="8">
    <location>
        <position position="184"/>
    </location>
</feature>
<keyword evidence="2 9" id="KW-0732">Signal</keyword>
<feature type="chain" id="PRO_5022136329" description="Lipase" evidence="9">
    <location>
        <begin position="23"/>
        <end position="414"/>
    </location>
</feature>
<name>A0A553P7D7_TIGCA</name>
<evidence type="ECO:0000256" key="2">
    <source>
        <dbReference type="ARBA" id="ARBA00022729"/>
    </source>
</evidence>
<organism evidence="11 12">
    <name type="scientific">Tigriopus californicus</name>
    <name type="common">Marine copepod</name>
    <dbReference type="NCBI Taxonomy" id="6832"/>
    <lineage>
        <taxon>Eukaryota</taxon>
        <taxon>Metazoa</taxon>
        <taxon>Ecdysozoa</taxon>
        <taxon>Arthropoda</taxon>
        <taxon>Crustacea</taxon>
        <taxon>Multicrustacea</taxon>
        <taxon>Hexanauplia</taxon>
        <taxon>Copepoda</taxon>
        <taxon>Harpacticoida</taxon>
        <taxon>Harpacticidae</taxon>
        <taxon>Tigriopus</taxon>
    </lineage>
</organism>
<keyword evidence="6" id="KW-0325">Glycoprotein</keyword>
<evidence type="ECO:0000256" key="7">
    <source>
        <dbReference type="PIRNR" id="PIRNR000862"/>
    </source>
</evidence>
<evidence type="ECO:0000256" key="5">
    <source>
        <dbReference type="ARBA" id="ARBA00023098"/>
    </source>
</evidence>
<dbReference type="GO" id="GO:0016042">
    <property type="term" value="P:lipid catabolic process"/>
    <property type="evidence" value="ECO:0007669"/>
    <property type="project" value="UniProtKB-KW"/>
</dbReference>
<dbReference type="SUPFAM" id="SSF53474">
    <property type="entry name" value="alpha/beta-Hydrolases"/>
    <property type="match status" value="1"/>
</dbReference>
<feature type="domain" description="Partial AB-hydrolase lipase" evidence="10">
    <location>
        <begin position="49"/>
        <end position="107"/>
    </location>
</feature>
<dbReference type="OMA" id="GYPYEKY"/>
<dbReference type="PANTHER" id="PTHR11005">
    <property type="entry name" value="LYSOSOMAL ACID LIPASE-RELATED"/>
    <property type="match status" value="1"/>
</dbReference>
<gene>
    <name evidence="11" type="ORF">TCAL_08797</name>
</gene>
<feature type="active site" description="Charge relay system" evidence="8">
    <location>
        <position position="358"/>
    </location>
</feature>
<evidence type="ECO:0000256" key="3">
    <source>
        <dbReference type="ARBA" id="ARBA00022801"/>
    </source>
</evidence>
<dbReference type="Gene3D" id="3.40.50.1820">
    <property type="entry name" value="alpha/beta hydrolase"/>
    <property type="match status" value="1"/>
</dbReference>
<dbReference type="OrthoDB" id="9974421at2759"/>
<dbReference type="InterPro" id="IPR006693">
    <property type="entry name" value="AB_hydrolase_lipase"/>
</dbReference>
<feature type="active site" description="Charge relay system" evidence="8">
    <location>
        <position position="389"/>
    </location>
</feature>
<evidence type="ECO:0000313" key="12">
    <source>
        <dbReference type="Proteomes" id="UP000318571"/>
    </source>
</evidence>
<dbReference type="STRING" id="6832.A0A553P7D7"/>
<evidence type="ECO:0000256" key="6">
    <source>
        <dbReference type="ARBA" id="ARBA00023180"/>
    </source>
</evidence>
<evidence type="ECO:0000256" key="9">
    <source>
        <dbReference type="SAM" id="SignalP"/>
    </source>
</evidence>
<comment type="caution">
    <text evidence="11">The sequence shown here is derived from an EMBL/GenBank/DDBJ whole genome shotgun (WGS) entry which is preliminary data.</text>
</comment>
<dbReference type="GO" id="GO:0016788">
    <property type="term" value="F:hydrolase activity, acting on ester bonds"/>
    <property type="evidence" value="ECO:0007669"/>
    <property type="project" value="InterPro"/>
</dbReference>
<keyword evidence="5" id="KW-0443">Lipid metabolism</keyword>
<keyword evidence="4 7" id="KW-0442">Lipid degradation</keyword>
<dbReference type="EMBL" id="VCGU01000007">
    <property type="protein sequence ID" value="TRY73583.1"/>
    <property type="molecule type" value="Genomic_DNA"/>
</dbReference>
<evidence type="ECO:0000313" key="11">
    <source>
        <dbReference type="EMBL" id="TRY73583.1"/>
    </source>
</evidence>
<evidence type="ECO:0000259" key="10">
    <source>
        <dbReference type="Pfam" id="PF04083"/>
    </source>
</evidence>
<protein>
    <recommendedName>
        <fullName evidence="7">Lipase</fullName>
    </recommendedName>
</protein>
<proteinExistence type="inferred from homology"/>
<dbReference type="FunFam" id="3.40.50.1820:FF:000021">
    <property type="entry name" value="Lipase"/>
    <property type="match status" value="1"/>
</dbReference>
<evidence type="ECO:0000256" key="4">
    <source>
        <dbReference type="ARBA" id="ARBA00022963"/>
    </source>
</evidence>
<feature type="signal peptide" evidence="9">
    <location>
        <begin position="1"/>
        <end position="22"/>
    </location>
</feature>
<reference evidence="11 12" key="1">
    <citation type="journal article" date="2018" name="Nat. Ecol. Evol.">
        <title>Genomic signatures of mitonuclear coevolution across populations of Tigriopus californicus.</title>
        <authorList>
            <person name="Barreto F.S."/>
            <person name="Watson E.T."/>
            <person name="Lima T.G."/>
            <person name="Willett C.S."/>
            <person name="Edmands S."/>
            <person name="Li W."/>
            <person name="Burton R.S."/>
        </authorList>
    </citation>
    <scope>NUCLEOTIDE SEQUENCE [LARGE SCALE GENOMIC DNA]</scope>
    <source>
        <strain evidence="11 12">San Diego</strain>
    </source>
</reference>
<keyword evidence="3 7" id="KW-0378">Hydrolase</keyword>
<sequence>MALTNKFLIFLSFHLVLHYCGALNTHGASEERISSSTYLVQANSDSLPVPEMVKKYGYKCEEHEYQTSDGYVNVLHRLLPQQPESLARKAVFLQHGLLGTSADFVMGSPEKSLGYILVDNGFDVWLGNARGNIYSRKHINLSINSDAYWDFSFDEMGMFDLPAAIHYILDRNTNSTQLDYIGHSMGTTMFWVAMDQNESWMKARIRMMFALAPVAQVQHIRSPIRLLAPFSNQVEFLFRILGIRQFEPTTTAMQLFEKYVCDETMFQLKLCEDALFLLCGFDQKQMNLTLLPIILGHEPGGTSTKTIIHFAQMVSSKAFRKFDLGYFGNLKHYGQSSPPKYQLRSVALPVTLLWSDNDWLADPQDVDQLVKTLPNIQESYHVPMPEFNHIDFLWGLNATEYVYKKILLTLDKRT</sequence>
<dbReference type="AlphaFoldDB" id="A0A553P7D7"/>